<dbReference type="InterPro" id="IPR050498">
    <property type="entry name" value="Ycf3"/>
</dbReference>
<dbReference type="Pfam" id="PF13424">
    <property type="entry name" value="TPR_12"/>
    <property type="match status" value="1"/>
</dbReference>
<dbReference type="AlphaFoldDB" id="A0A1X7HN07"/>
<feature type="repeat" description="TPR" evidence="3">
    <location>
        <begin position="276"/>
        <end position="309"/>
    </location>
</feature>
<dbReference type="SUPFAM" id="SSF48452">
    <property type="entry name" value="TPR-like"/>
    <property type="match status" value="3"/>
</dbReference>
<dbReference type="Proteomes" id="UP000192940">
    <property type="component" value="Chromosome I"/>
</dbReference>
<dbReference type="Pfam" id="PF07719">
    <property type="entry name" value="TPR_2"/>
    <property type="match status" value="1"/>
</dbReference>
<dbReference type="PANTHER" id="PTHR44858">
    <property type="entry name" value="TETRATRICOPEPTIDE REPEAT PROTEIN 6"/>
    <property type="match status" value="1"/>
</dbReference>
<protein>
    <submittedName>
        <fullName evidence="4">Tetratricopeptide repeat-containing protein</fullName>
    </submittedName>
</protein>
<accession>A0A1X7HN07</accession>
<dbReference type="PANTHER" id="PTHR44858:SF1">
    <property type="entry name" value="UDP-N-ACETYLGLUCOSAMINE--PEPTIDE N-ACETYLGLUCOSAMINYLTRANSFERASE SPINDLY-RELATED"/>
    <property type="match status" value="1"/>
</dbReference>
<feature type="repeat" description="TPR" evidence="3">
    <location>
        <begin position="141"/>
        <end position="174"/>
    </location>
</feature>
<dbReference type="STRING" id="1313296.SAMN05661091_4754"/>
<dbReference type="InterPro" id="IPR019734">
    <property type="entry name" value="TPR_rpt"/>
</dbReference>
<dbReference type="RefSeq" id="WP_208915467.1">
    <property type="nucleotide sequence ID" value="NZ_LT840184.1"/>
</dbReference>
<dbReference type="Gene3D" id="1.25.40.10">
    <property type="entry name" value="Tetratricopeptide repeat domain"/>
    <property type="match status" value="3"/>
</dbReference>
<evidence type="ECO:0000256" key="2">
    <source>
        <dbReference type="ARBA" id="ARBA00022803"/>
    </source>
</evidence>
<dbReference type="Pfam" id="PF13432">
    <property type="entry name" value="TPR_16"/>
    <property type="match status" value="1"/>
</dbReference>
<keyword evidence="5" id="KW-1185">Reference proteome</keyword>
<dbReference type="PROSITE" id="PS50005">
    <property type="entry name" value="TPR"/>
    <property type="match status" value="7"/>
</dbReference>
<evidence type="ECO:0000313" key="4">
    <source>
        <dbReference type="EMBL" id="SMF89717.1"/>
    </source>
</evidence>
<dbReference type="SMART" id="SM00028">
    <property type="entry name" value="TPR"/>
    <property type="match status" value="14"/>
</dbReference>
<name>A0A1X7HN07_9BACL</name>
<dbReference type="EMBL" id="LT840184">
    <property type="protein sequence ID" value="SMF89717.1"/>
    <property type="molecule type" value="Genomic_DNA"/>
</dbReference>
<feature type="repeat" description="TPR" evidence="3">
    <location>
        <begin position="411"/>
        <end position="444"/>
    </location>
</feature>
<dbReference type="Pfam" id="PF12895">
    <property type="entry name" value="ANAPC3"/>
    <property type="match status" value="1"/>
</dbReference>
<dbReference type="Pfam" id="PF13181">
    <property type="entry name" value="TPR_8"/>
    <property type="match status" value="3"/>
</dbReference>
<dbReference type="InterPro" id="IPR011990">
    <property type="entry name" value="TPR-like_helical_dom_sf"/>
</dbReference>
<evidence type="ECO:0000256" key="1">
    <source>
        <dbReference type="ARBA" id="ARBA00022737"/>
    </source>
</evidence>
<feature type="repeat" description="TPR" evidence="3">
    <location>
        <begin position="310"/>
        <end position="343"/>
    </location>
</feature>
<gene>
    <name evidence="4" type="ORF">SAMN05661091_4754</name>
</gene>
<organism evidence="4 5">
    <name type="scientific">Paenibacillus uliginis N3/975</name>
    <dbReference type="NCBI Taxonomy" id="1313296"/>
    <lineage>
        <taxon>Bacteria</taxon>
        <taxon>Bacillati</taxon>
        <taxon>Bacillota</taxon>
        <taxon>Bacilli</taxon>
        <taxon>Bacillales</taxon>
        <taxon>Paenibacillaceae</taxon>
        <taxon>Paenibacillus</taxon>
    </lineage>
</organism>
<evidence type="ECO:0000256" key="3">
    <source>
        <dbReference type="PROSITE-ProRule" id="PRU00339"/>
    </source>
</evidence>
<dbReference type="InterPro" id="IPR013105">
    <property type="entry name" value="TPR_2"/>
</dbReference>
<proteinExistence type="predicted"/>
<keyword evidence="2 3" id="KW-0802">TPR repeat</keyword>
<sequence>MIFIDRIWLRIGNYYRRRQDTEKALKYIRKGQKAIQSLNDQIIYAELLHYTGHSDEAVEYLGQVIEWKGAGRAYERRAHILREMNREEEAITDLNEAILLDGDNYLTWYTRGIAYKDLGKYDEAIRDLKESIKREDRSTVISTYYELGMTYFESGNPAEAVSCFKESISLPDRVIPMYYFMLARCLDLIDSVEEALTVLRQGIELADRYEAEADQGYGLFDASTNYSYGAFMTFQRQTKESFSFRRLLADLYLQLGQYEKGVAAASEGLQKYAGAVELYLKRAEIYAAWGKNHQAKEDLELALHQDPNDFRAYFELARLYREEESEEKAAEVITKLYRLHPESPLVCYWMADCFYRMGQHDKAIQLNDKLLEMENDDPANYTQRADICIEMGNLPSAEQALNEALKLSDLPEIHNKQSYVMYLQGKNEEALLELQKAVSLDPDFAEHPTYLTASGHIYKEMGLWELAIDAYTKVIHMNPGNPRLYEFRAVCFLETEQLDRGLSDCTQGIELDPSYAGLYSLRSGIYLSMMDYTRARIDIMNFLELQPGHPGAYYRLGQIHYKDNDEEAALEAFDEVLNIMPEHAESYLYKAHIYFQQLEPEETVQNIVNWSLHLSKESSPSEKIKAIEALEGFDETILERAVEKLTEMYGHQLYLS</sequence>
<feature type="repeat" description="TPR" evidence="3">
    <location>
        <begin position="105"/>
        <end position="138"/>
    </location>
</feature>
<keyword evidence="1" id="KW-0677">Repeat</keyword>
<reference evidence="4 5" key="1">
    <citation type="submission" date="2017-04" db="EMBL/GenBank/DDBJ databases">
        <authorList>
            <person name="Afonso C.L."/>
            <person name="Miller P.J."/>
            <person name="Scott M.A."/>
            <person name="Spackman E."/>
            <person name="Goraichik I."/>
            <person name="Dimitrov K.M."/>
            <person name="Suarez D.L."/>
            <person name="Swayne D.E."/>
        </authorList>
    </citation>
    <scope>NUCLEOTIDE SEQUENCE [LARGE SCALE GENOMIC DNA]</scope>
    <source>
        <strain evidence="4 5">N3/975</strain>
    </source>
</reference>
<evidence type="ECO:0000313" key="5">
    <source>
        <dbReference type="Proteomes" id="UP000192940"/>
    </source>
</evidence>
<dbReference type="PROSITE" id="PS50293">
    <property type="entry name" value="TPR_REGION"/>
    <property type="match status" value="1"/>
</dbReference>
<feature type="repeat" description="TPR" evidence="3">
    <location>
        <begin position="448"/>
        <end position="481"/>
    </location>
</feature>
<feature type="repeat" description="TPR" evidence="3">
    <location>
        <begin position="550"/>
        <end position="583"/>
    </location>
</feature>